<dbReference type="VEuPathDB" id="FungiDB:MYCFIDRAFT_45248"/>
<evidence type="ECO:0000256" key="11">
    <source>
        <dbReference type="ARBA" id="ARBA00038856"/>
    </source>
</evidence>
<dbReference type="InterPro" id="IPR036188">
    <property type="entry name" value="FAD/NAD-bd_sf"/>
</dbReference>
<dbReference type="SUPFAM" id="SSF51905">
    <property type="entry name" value="FAD/NAD(P)-binding domain"/>
    <property type="match status" value="1"/>
</dbReference>
<gene>
    <name evidence="18" type="ORF">MYCFIDRAFT_45248</name>
</gene>
<dbReference type="EC" id="5.3.3.1" evidence="11"/>
<keyword evidence="6" id="KW-0560">Oxidoreductase</keyword>
<organism evidence="18 19">
    <name type="scientific">Pseudocercospora fijiensis (strain CIRAD86)</name>
    <name type="common">Black leaf streak disease fungus</name>
    <name type="synonym">Mycosphaerella fijiensis</name>
    <dbReference type="NCBI Taxonomy" id="383855"/>
    <lineage>
        <taxon>Eukaryota</taxon>
        <taxon>Fungi</taxon>
        <taxon>Dikarya</taxon>
        <taxon>Ascomycota</taxon>
        <taxon>Pezizomycotina</taxon>
        <taxon>Dothideomycetes</taxon>
        <taxon>Dothideomycetidae</taxon>
        <taxon>Mycosphaerellales</taxon>
        <taxon>Mycosphaerellaceae</taxon>
        <taxon>Pseudocercospora</taxon>
    </lineage>
</organism>
<evidence type="ECO:0000256" key="10">
    <source>
        <dbReference type="ARBA" id="ARBA00023235"/>
    </source>
</evidence>
<keyword evidence="3" id="KW-0153">Cholesterol metabolism</keyword>
<dbReference type="InterPro" id="IPR000172">
    <property type="entry name" value="GMC_OxRdtase_N"/>
</dbReference>
<dbReference type="Proteomes" id="UP000016932">
    <property type="component" value="Unassembled WGS sequence"/>
</dbReference>
<evidence type="ECO:0000256" key="2">
    <source>
        <dbReference type="ARBA" id="ARBA00010790"/>
    </source>
</evidence>
<dbReference type="EC" id="1.1.3.6" evidence="13"/>
<keyword evidence="9" id="KW-0753">Steroid metabolism</keyword>
<keyword evidence="19" id="KW-1185">Reference proteome</keyword>
<comment type="cofactor">
    <cofactor evidence="1">
        <name>FAD</name>
        <dbReference type="ChEBI" id="CHEBI:57692"/>
    </cofactor>
</comment>
<dbReference type="Gene3D" id="3.40.50.1820">
    <property type="entry name" value="alpha/beta hydrolase"/>
    <property type="match status" value="1"/>
</dbReference>
<feature type="region of interest" description="Disordered" evidence="16">
    <location>
        <begin position="13"/>
        <end position="40"/>
    </location>
</feature>
<dbReference type="InterPro" id="IPR007867">
    <property type="entry name" value="GMC_OxRtase_C"/>
</dbReference>
<evidence type="ECO:0000256" key="12">
    <source>
        <dbReference type="ARBA" id="ARBA00049645"/>
    </source>
</evidence>
<dbReference type="Pfam" id="PF00732">
    <property type="entry name" value="GMC_oxred_N"/>
    <property type="match status" value="1"/>
</dbReference>
<dbReference type="GeneID" id="19339628"/>
<keyword evidence="7" id="KW-0443">Lipid metabolism</keyword>
<dbReference type="SUPFAM" id="SSF53474">
    <property type="entry name" value="alpha/beta-Hydrolases"/>
    <property type="match status" value="1"/>
</dbReference>
<dbReference type="KEGG" id="pfj:MYCFIDRAFT_45248"/>
<evidence type="ECO:0000256" key="5">
    <source>
        <dbReference type="ARBA" id="ARBA00022827"/>
    </source>
</evidence>
<keyword evidence="8" id="KW-1207">Sterol metabolism</keyword>
<name>M3A5H3_PSEFD</name>
<dbReference type="OrthoDB" id="9974421at2759"/>
<dbReference type="GO" id="GO:0016995">
    <property type="term" value="F:cholesterol oxidase activity"/>
    <property type="evidence" value="ECO:0007669"/>
    <property type="project" value="UniProtKB-EC"/>
</dbReference>
<dbReference type="Gene3D" id="3.50.50.60">
    <property type="entry name" value="FAD/NAD(P)-binding domain"/>
    <property type="match status" value="3"/>
</dbReference>
<evidence type="ECO:0000256" key="4">
    <source>
        <dbReference type="ARBA" id="ARBA00022630"/>
    </source>
</evidence>
<dbReference type="InterPro" id="IPR052542">
    <property type="entry name" value="Cholesterol_Oxidase"/>
</dbReference>
<dbReference type="PANTHER" id="PTHR47470">
    <property type="entry name" value="CHOLESTEROL OXIDASE"/>
    <property type="match status" value="1"/>
</dbReference>
<dbReference type="PROSITE" id="PS50206">
    <property type="entry name" value="RHODANESE_3"/>
    <property type="match status" value="1"/>
</dbReference>
<evidence type="ECO:0000256" key="16">
    <source>
        <dbReference type="SAM" id="MobiDB-lite"/>
    </source>
</evidence>
<dbReference type="RefSeq" id="XP_007922506.1">
    <property type="nucleotide sequence ID" value="XM_007924315.1"/>
</dbReference>
<evidence type="ECO:0000259" key="17">
    <source>
        <dbReference type="PROSITE" id="PS50206"/>
    </source>
</evidence>
<evidence type="ECO:0000313" key="18">
    <source>
        <dbReference type="EMBL" id="EME86379.1"/>
    </source>
</evidence>
<sequence length="1230" mass="135497">MASRTVSGTFIDRDKTSGIPLKPSDHAYAARERDDTSANPRISRPVTLIRPEYEVVVIGSGYGGGVAASRFARAGKSVAVLEFGLEKWPGEYPSSLLEAAPELHVSGNIGQDEEPVENISLGRRTGLYHLILGEGQNAFVANGLGGTSLLNANIFLRADERTLSMNEWPVEIRNQKDSLADYYSRAERMLQPSPYPDSYPPLKKLEVLEKQAKALGFENNFYRVPQTTFWEEKRNNAGVEMKASTSSGQDCTGVNDGSKNSVLMNYLPDAWNWGAEIFCECEVRHIQVHPSGRGYLIFFAWHADGRDSFKGAFHDQLMWVWAKEFCFLGAGALGTTEILLRSQAHGLKASPLVGQKLSGNGDTLCFGYNTDEIVNAIGKERSDQDNPCGPTITGVIDNRHPKTSPEVLDGYVIEEGAIPQSLGSLLQPMLELMPGNRYLTPYNSWRHFASRMRSRLFGPYAIGGSVNRTQTYLVMSHDSNEGIMTLSGDKAYLQFLGVSNTKHVASLEDVLRKATNAIGGTLINSPFYAAFNQREQITVHPIGGAKMSSDGTGRSGATNHLGQVFKGEGAESHGGLICVDASVIPTALGVNPFATITALAERSCSLLLKESNLVEDESSNGNLDLRGFPRKVHEMNLSQIQEVKAIKDATSQRGIRFTEIMDGYVDAGSEIDDFVVAYKRAKGSSSSASLYVTIDAYSIQNLVERDDHASVATGTLACAALSKDPLMIQYGDVQFFTQDETVSDAENFAYKLTLLSTEGKTYFFYGYKKMDSSMTLSVRNTWKATTTLYVTITNDDGSIAGRGIMTISWRNFVSQLESFGSTGEPTSLADKLFAPLRFVSFFAQNTAAYFFSPFRSLQRPINDTSGFLKKAAPARSVILTAQDDVQISMKVWNPQEGRTKHTMPLLFVPGAAVNETVFSLPTIPINTIDYFTDLGYRCYVVVPRFGISKTAYLGYTAYDARLDIQAAVEYIRQEESGVKPYIVCHCLGSIATGMALLTGAVDVRSIRGMTSSQVFTNLRFGKVNALKSSTQLLTQLYERLAGSWFPCSTTSSSSRLVQNLLDQILRLYPVGSADEICNSSVCHRGSLVFGRLWQHANLNRATHAHLNKFLGGIHMNFLSHLMRMGADSPHHPRSNEPDFVDLVEDSGNLQRLKGLRIQFISGGENVVFSPLSTSESYDLLRDAFGEDGYVRVVVDGYGHLDTWMGKASFRDVYPRVQWHIEECERLDTNL</sequence>
<feature type="domain" description="Rhodanese" evidence="17">
    <location>
        <begin position="55"/>
        <end position="97"/>
    </location>
</feature>
<keyword evidence="5" id="KW-0274">FAD</keyword>
<accession>M3A5H3</accession>
<proteinExistence type="inferred from homology"/>
<evidence type="ECO:0000256" key="3">
    <source>
        <dbReference type="ARBA" id="ARBA00022548"/>
    </source>
</evidence>
<comment type="pathway">
    <text evidence="12">Steroid metabolism; cholesterol degradation.</text>
</comment>
<dbReference type="AlphaFoldDB" id="M3A5H3"/>
<evidence type="ECO:0000256" key="14">
    <source>
        <dbReference type="ARBA" id="ARBA00049744"/>
    </source>
</evidence>
<feature type="compositionally biased region" description="Basic and acidic residues" evidence="16">
    <location>
        <begin position="23"/>
        <end position="36"/>
    </location>
</feature>
<dbReference type="GO" id="GO:0050660">
    <property type="term" value="F:flavin adenine dinucleotide binding"/>
    <property type="evidence" value="ECO:0007669"/>
    <property type="project" value="InterPro"/>
</dbReference>
<dbReference type="Pfam" id="PF05199">
    <property type="entry name" value="GMC_oxred_C"/>
    <property type="match status" value="1"/>
</dbReference>
<evidence type="ECO:0000256" key="9">
    <source>
        <dbReference type="ARBA" id="ARBA00023221"/>
    </source>
</evidence>
<dbReference type="HOGENOM" id="CLU_002483_0_0_1"/>
<keyword evidence="10" id="KW-0413">Isomerase</keyword>
<dbReference type="eggNOG" id="ENOG502QSPJ">
    <property type="taxonomic scope" value="Eukaryota"/>
</dbReference>
<dbReference type="GO" id="GO:0004769">
    <property type="term" value="F:steroid Delta-isomerase activity"/>
    <property type="evidence" value="ECO:0007669"/>
    <property type="project" value="UniProtKB-EC"/>
</dbReference>
<evidence type="ECO:0000256" key="13">
    <source>
        <dbReference type="ARBA" id="ARBA00049723"/>
    </source>
</evidence>
<dbReference type="InterPro" id="IPR001763">
    <property type="entry name" value="Rhodanese-like_dom"/>
</dbReference>
<evidence type="ECO:0000256" key="1">
    <source>
        <dbReference type="ARBA" id="ARBA00001974"/>
    </source>
</evidence>
<evidence type="ECO:0000256" key="15">
    <source>
        <dbReference type="ARBA" id="ARBA00049778"/>
    </source>
</evidence>
<evidence type="ECO:0000256" key="8">
    <source>
        <dbReference type="ARBA" id="ARBA00023166"/>
    </source>
</evidence>
<dbReference type="EMBL" id="KB446556">
    <property type="protein sequence ID" value="EME86379.1"/>
    <property type="molecule type" value="Genomic_DNA"/>
</dbReference>
<evidence type="ECO:0000256" key="6">
    <source>
        <dbReference type="ARBA" id="ARBA00023002"/>
    </source>
</evidence>
<evidence type="ECO:0000313" key="19">
    <source>
        <dbReference type="Proteomes" id="UP000016932"/>
    </source>
</evidence>
<protein>
    <recommendedName>
        <fullName evidence="14">Cholesterol oxidase</fullName>
        <ecNumber evidence="13">1.1.3.6</ecNumber>
        <ecNumber evidence="11">5.3.3.1</ecNumber>
    </recommendedName>
    <alternativeName>
        <fullName evidence="15">Cholesterol isomerase</fullName>
    </alternativeName>
</protein>
<keyword evidence="4" id="KW-0285">Flavoprotein</keyword>
<reference evidence="18 19" key="1">
    <citation type="journal article" date="2012" name="PLoS Pathog.">
        <title>Diverse lifestyles and strategies of plant pathogenesis encoded in the genomes of eighteen Dothideomycetes fungi.</title>
        <authorList>
            <person name="Ohm R.A."/>
            <person name="Feau N."/>
            <person name="Henrissat B."/>
            <person name="Schoch C.L."/>
            <person name="Horwitz B.A."/>
            <person name="Barry K.W."/>
            <person name="Condon B.J."/>
            <person name="Copeland A.C."/>
            <person name="Dhillon B."/>
            <person name="Glaser F."/>
            <person name="Hesse C.N."/>
            <person name="Kosti I."/>
            <person name="LaButti K."/>
            <person name="Lindquist E.A."/>
            <person name="Lucas S."/>
            <person name="Salamov A.A."/>
            <person name="Bradshaw R.E."/>
            <person name="Ciuffetti L."/>
            <person name="Hamelin R.C."/>
            <person name="Kema G.H.J."/>
            <person name="Lawrence C."/>
            <person name="Scott J.A."/>
            <person name="Spatafora J.W."/>
            <person name="Turgeon B.G."/>
            <person name="de Wit P.J.G.M."/>
            <person name="Zhong S."/>
            <person name="Goodwin S.B."/>
            <person name="Grigoriev I.V."/>
        </authorList>
    </citation>
    <scope>NUCLEOTIDE SEQUENCE [LARGE SCALE GENOMIC DNA]</scope>
    <source>
        <strain evidence="18 19">CIRAD86</strain>
    </source>
</reference>
<evidence type="ECO:0000256" key="7">
    <source>
        <dbReference type="ARBA" id="ARBA00023098"/>
    </source>
</evidence>
<comment type="similarity">
    <text evidence="2">Belongs to the GMC oxidoreductase family.</text>
</comment>
<dbReference type="PANTHER" id="PTHR47470:SF1">
    <property type="entry name" value="FAD-DEPENDENT OXIDOREDUCTASE 2 FAD BINDING DOMAIN-CONTAINING PROTEIN"/>
    <property type="match status" value="1"/>
</dbReference>
<dbReference type="InterPro" id="IPR029058">
    <property type="entry name" value="AB_hydrolase_fold"/>
</dbReference>
<dbReference type="GO" id="GO:0008203">
    <property type="term" value="P:cholesterol metabolic process"/>
    <property type="evidence" value="ECO:0007669"/>
    <property type="project" value="UniProtKB-KW"/>
</dbReference>